<dbReference type="InterPro" id="IPR000595">
    <property type="entry name" value="cNMP-bd_dom"/>
</dbReference>
<dbReference type="Proteomes" id="UP000325113">
    <property type="component" value="Unassembled WGS sequence"/>
</dbReference>
<evidence type="ECO:0000313" key="3">
    <source>
        <dbReference type="Proteomes" id="UP000325113"/>
    </source>
</evidence>
<feature type="domain" description="Cyclic nucleotide-binding" evidence="1">
    <location>
        <begin position="101"/>
        <end position="169"/>
    </location>
</feature>
<proteinExistence type="predicted"/>
<dbReference type="AlphaFoldDB" id="A0A5A8DSQ9"/>
<dbReference type="Gene3D" id="2.60.120.10">
    <property type="entry name" value="Jelly Rolls"/>
    <property type="match status" value="2"/>
</dbReference>
<dbReference type="PANTHER" id="PTHR23011:SF28">
    <property type="entry name" value="CYCLIC NUCLEOTIDE-BINDING DOMAIN CONTAINING PROTEIN"/>
    <property type="match status" value="1"/>
</dbReference>
<dbReference type="CDD" id="cd00038">
    <property type="entry name" value="CAP_ED"/>
    <property type="match status" value="1"/>
</dbReference>
<reference evidence="2 3" key="1">
    <citation type="submission" date="2019-07" db="EMBL/GenBank/DDBJ databases">
        <title>Genomes of Cafeteria roenbergensis.</title>
        <authorList>
            <person name="Fischer M.G."/>
            <person name="Hackl T."/>
            <person name="Roman M."/>
        </authorList>
    </citation>
    <scope>NUCLEOTIDE SEQUENCE [LARGE SCALE GENOMIC DNA]</scope>
    <source>
        <strain evidence="2 3">Cflag</strain>
    </source>
</reference>
<dbReference type="SUPFAM" id="SSF51206">
    <property type="entry name" value="cAMP-binding domain-like"/>
    <property type="match status" value="2"/>
</dbReference>
<dbReference type="SMART" id="SM00100">
    <property type="entry name" value="cNMP"/>
    <property type="match status" value="2"/>
</dbReference>
<feature type="domain" description="Cyclic nucleotide-binding" evidence="1">
    <location>
        <begin position="193"/>
        <end position="303"/>
    </location>
</feature>
<comment type="caution">
    <text evidence="2">The sequence shown here is derived from an EMBL/GenBank/DDBJ whole genome shotgun (WGS) entry which is preliminary data.</text>
</comment>
<dbReference type="Pfam" id="PF00027">
    <property type="entry name" value="cNMP_binding"/>
    <property type="match status" value="1"/>
</dbReference>
<gene>
    <name evidence="2" type="ORF">FNF31_00395</name>
</gene>
<organism evidence="2 3">
    <name type="scientific">Cafeteria roenbergensis</name>
    <name type="common">Marine flagellate</name>
    <dbReference type="NCBI Taxonomy" id="33653"/>
    <lineage>
        <taxon>Eukaryota</taxon>
        <taxon>Sar</taxon>
        <taxon>Stramenopiles</taxon>
        <taxon>Bigyra</taxon>
        <taxon>Opalozoa</taxon>
        <taxon>Bicosoecida</taxon>
        <taxon>Cafeteriaceae</taxon>
        <taxon>Cafeteria</taxon>
    </lineage>
</organism>
<protein>
    <recommendedName>
        <fullName evidence="1">Cyclic nucleotide-binding domain-containing protein</fullName>
    </recommendedName>
</protein>
<sequence length="368" mass="39853">MPRRGHGDASGAGPAELPIHTGLPSWVSSRAEFRKVARQSHPARLCAVPSEERTPDAVSRIAQWLAGVELLAGSSEAKLEAIAAVVRYRAASRGEIVRPELRDGREPAELCIVYSGQVALCVKGRPMAYLEAGQSFGAIESVRSELSGAAVVSTGRDGVELLIVSQADFDGAVSRFRAAEAWEDVGFLQAHPLFVGWGRSELLRLRAAMRHRVLPPGELVCRQGEEARALWLVKRGLCEAQRNRTERMQFHRGAAEAGTKTVTRRLLLGRILPGGLIGEGALIRGVPRFADVVTVSVTELLELPATSLLLLARHGTLGALGEQVSRYPSESAVEARLEAMVRGDEGARQARSLHRREHLGRLARQCVS</sequence>
<dbReference type="InterPro" id="IPR018490">
    <property type="entry name" value="cNMP-bd_dom_sf"/>
</dbReference>
<dbReference type="PANTHER" id="PTHR23011">
    <property type="entry name" value="CYCLIC NUCLEOTIDE-BINDING DOMAIN CONTAINING PROTEIN"/>
    <property type="match status" value="1"/>
</dbReference>
<dbReference type="InterPro" id="IPR014710">
    <property type="entry name" value="RmlC-like_jellyroll"/>
</dbReference>
<accession>A0A5A8DSQ9</accession>
<dbReference type="EMBL" id="VLTM01000002">
    <property type="protein sequence ID" value="KAA0168515.1"/>
    <property type="molecule type" value="Genomic_DNA"/>
</dbReference>
<evidence type="ECO:0000313" key="2">
    <source>
        <dbReference type="EMBL" id="KAA0168515.1"/>
    </source>
</evidence>
<name>A0A5A8DSQ9_CAFRO</name>
<evidence type="ECO:0000259" key="1">
    <source>
        <dbReference type="PROSITE" id="PS50042"/>
    </source>
</evidence>
<dbReference type="PROSITE" id="PS50096">
    <property type="entry name" value="IQ"/>
    <property type="match status" value="1"/>
</dbReference>
<dbReference type="PROSITE" id="PS50042">
    <property type="entry name" value="CNMP_BINDING_3"/>
    <property type="match status" value="2"/>
</dbReference>